<dbReference type="InterPro" id="IPR010386">
    <property type="entry name" value="tRNA-Hydrxlase_MiaE"/>
</dbReference>
<sequence length="139" mass="15507">MNAVEPRRLGHPTPIRWLAAPSSESWLAQALAHPQDLLVDHAHCERKAAHTAVRLMGIYAADHGLAEALSPLVREELQHFETILTLLKRRGWPLRQLSAPPYGGSLKRCVAPQEPERMLDQLLVAGLIEARSHERLGLL</sequence>
<name>A0A6N3X3S3_9SYNE</name>
<dbReference type="Proteomes" id="UP000035054">
    <property type="component" value="Unassembled WGS sequence"/>
</dbReference>
<feature type="non-terminal residue" evidence="1">
    <location>
        <position position="139"/>
    </location>
</feature>
<dbReference type="InterPro" id="IPR012347">
    <property type="entry name" value="Ferritin-like"/>
</dbReference>
<dbReference type="EMBL" id="JXUO01000244">
    <property type="protein sequence ID" value="KKZ12632.1"/>
    <property type="molecule type" value="Genomic_DNA"/>
</dbReference>
<dbReference type="GO" id="GO:0006400">
    <property type="term" value="P:tRNA modification"/>
    <property type="evidence" value="ECO:0007669"/>
    <property type="project" value="InterPro"/>
</dbReference>
<evidence type="ECO:0000313" key="2">
    <source>
        <dbReference type="Proteomes" id="UP000035054"/>
    </source>
</evidence>
<dbReference type="Pfam" id="PF06175">
    <property type="entry name" value="MiaE"/>
    <property type="match status" value="1"/>
</dbReference>
<dbReference type="PANTHER" id="PTHR42637:SF1">
    <property type="entry name" value="TRNA 2-(METHYLSULFANYL)-N(6)-ISOPENTENYLADENOSINE(37) HYDROXYLASE"/>
    <property type="match status" value="1"/>
</dbReference>
<organism evidence="1 2">
    <name type="scientific">Candidatus Synechococcus spongiarum 142</name>
    <dbReference type="NCBI Taxonomy" id="1608213"/>
    <lineage>
        <taxon>Bacteria</taxon>
        <taxon>Bacillati</taxon>
        <taxon>Cyanobacteriota</taxon>
        <taxon>Cyanophyceae</taxon>
        <taxon>Synechococcales</taxon>
        <taxon>Synechococcaceae</taxon>
        <taxon>Synechococcus</taxon>
    </lineage>
</organism>
<gene>
    <name evidence="1" type="ORF">TH68_07390</name>
</gene>
<dbReference type="GO" id="GO:0045301">
    <property type="term" value="F:tRNA 2-(methylsulfanyl)-N(6)-isopentenyladenosine(37) hydroxylase activity"/>
    <property type="evidence" value="ECO:0007669"/>
    <property type="project" value="InterPro"/>
</dbReference>
<reference evidence="1 2" key="1">
    <citation type="submission" date="2015-01" db="EMBL/GenBank/DDBJ databases">
        <title>Lifestyle Evolution in Cyanobacterial Symbionts of Sponges.</title>
        <authorList>
            <person name="Burgsdorf I."/>
            <person name="Slaby B.M."/>
            <person name="Handley K.M."/>
            <person name="Haber M."/>
            <person name="Blom J."/>
            <person name="Marshall C.W."/>
            <person name="Gilbert J.A."/>
            <person name="Hentschel U."/>
            <person name="Steindler L."/>
        </authorList>
    </citation>
    <scope>NUCLEOTIDE SEQUENCE [LARGE SCALE GENOMIC DNA]</scope>
    <source>
        <strain evidence="1">142</strain>
    </source>
</reference>
<dbReference type="Gene3D" id="1.20.1260.10">
    <property type="match status" value="1"/>
</dbReference>
<accession>A0A6N3X3S3</accession>
<dbReference type="AlphaFoldDB" id="A0A6N3X3S3"/>
<proteinExistence type="predicted"/>
<comment type="caution">
    <text evidence="1">The sequence shown here is derived from an EMBL/GenBank/DDBJ whole genome shotgun (WGS) entry which is preliminary data.</text>
</comment>
<evidence type="ECO:0000313" key="1">
    <source>
        <dbReference type="EMBL" id="KKZ12632.1"/>
    </source>
</evidence>
<dbReference type="SUPFAM" id="SSF47240">
    <property type="entry name" value="Ferritin-like"/>
    <property type="match status" value="1"/>
</dbReference>
<protein>
    <submittedName>
        <fullName evidence="1">Hydroxylase</fullName>
    </submittedName>
</protein>
<dbReference type="InterPro" id="IPR009078">
    <property type="entry name" value="Ferritin-like_SF"/>
</dbReference>
<dbReference type="PIRSF" id="PIRSF020736">
    <property type="entry name" value="MiaE"/>
    <property type="match status" value="1"/>
</dbReference>
<dbReference type="PANTHER" id="PTHR42637">
    <property type="entry name" value="TRNA-(MS[2]IO[6]A)-HYDROXYLASE"/>
    <property type="match status" value="1"/>
</dbReference>